<dbReference type="RefSeq" id="WP_008037305.1">
    <property type="nucleotide sequence ID" value="NZ_JH725147.1"/>
</dbReference>
<keyword evidence="6" id="KW-1185">Reference proteome</keyword>
<dbReference type="eggNOG" id="COG3740">
    <property type="taxonomic scope" value="Bacteria"/>
</dbReference>
<comment type="caution">
    <text evidence="5">The sequence shown here is derived from an EMBL/GenBank/DDBJ whole genome shotgun (WGS) entry which is preliminary data.</text>
</comment>
<dbReference type="OrthoDB" id="9804926at2"/>
<keyword evidence="3" id="KW-0378">Hydrolase</keyword>
<accession>J1K3G8</accession>
<dbReference type="HOGENOM" id="CLU_073043_1_0_5"/>
<keyword evidence="2 5" id="KW-0645">Protease</keyword>
<dbReference type="AlphaFoldDB" id="J1K3G8"/>
<evidence type="ECO:0000256" key="3">
    <source>
        <dbReference type="ARBA" id="ARBA00022801"/>
    </source>
</evidence>
<dbReference type="GO" id="GO:0008233">
    <property type="term" value="F:peptidase activity"/>
    <property type="evidence" value="ECO:0007669"/>
    <property type="project" value="UniProtKB-KW"/>
</dbReference>
<evidence type="ECO:0000313" key="6">
    <source>
        <dbReference type="Proteomes" id="UP000008952"/>
    </source>
</evidence>
<dbReference type="Proteomes" id="UP000008952">
    <property type="component" value="Unassembled WGS sequence"/>
</dbReference>
<name>J1K3G8_9HYPH</name>
<organism evidence="5 6">
    <name type="scientific">Bartonella tamiae Th239</name>
    <dbReference type="NCBI Taxonomy" id="1094558"/>
    <lineage>
        <taxon>Bacteria</taxon>
        <taxon>Pseudomonadati</taxon>
        <taxon>Pseudomonadota</taxon>
        <taxon>Alphaproteobacteria</taxon>
        <taxon>Hyphomicrobiales</taxon>
        <taxon>Bartonellaceae</taxon>
        <taxon>Bartonella</taxon>
    </lineage>
</organism>
<dbReference type="NCBIfam" id="TIGR01543">
    <property type="entry name" value="proheadase_HK97"/>
    <property type="match status" value="1"/>
</dbReference>
<sequence length="221" mass="24662">MKTKEINFQVKNLSENGTFQGYGSIFDNIDSYGEVVKNGAFSQSLKKHQEKGTNVVMLWQHNREEPIGVWSELQEDQKGLIGKGHINLDVQKGREAYSLMKQGALTGLSIGYQELKAHNDNNVRLLTELDLYEISPVTFAANSEARIESLKSKRFEDFAQNLRDGKPMPIKDFEDILREAGIPKSMATQIASVGYAKAIRSESDSNKANEATAFLNALCVD</sequence>
<evidence type="ECO:0000259" key="4">
    <source>
        <dbReference type="Pfam" id="PF04586"/>
    </source>
</evidence>
<dbReference type="MEROPS" id="S78.001"/>
<dbReference type="InterPro" id="IPR006433">
    <property type="entry name" value="Prohead_protease"/>
</dbReference>
<dbReference type="Pfam" id="PF04586">
    <property type="entry name" value="Peptidase_S78"/>
    <property type="match status" value="1"/>
</dbReference>
<dbReference type="GO" id="GO:0006508">
    <property type="term" value="P:proteolysis"/>
    <property type="evidence" value="ECO:0007669"/>
    <property type="project" value="UniProtKB-KW"/>
</dbReference>
<gene>
    <name evidence="5" type="ORF">ME5_00054</name>
</gene>
<protein>
    <submittedName>
        <fullName evidence="5">HK97 family phage prohead protease</fullName>
    </submittedName>
</protein>
<evidence type="ECO:0000256" key="2">
    <source>
        <dbReference type="ARBA" id="ARBA00022670"/>
    </source>
</evidence>
<evidence type="ECO:0000256" key="1">
    <source>
        <dbReference type="ARBA" id="ARBA00022612"/>
    </source>
</evidence>
<proteinExistence type="predicted"/>
<dbReference type="STRING" id="1094558.ME5_00054"/>
<reference evidence="5 6" key="1">
    <citation type="submission" date="2012-03" db="EMBL/GenBank/DDBJ databases">
        <title>The Genome Sequence of Bartonella tamiae Th239.</title>
        <authorList>
            <consortium name="The Broad Institute Genome Sequencing Platform"/>
            <consortium name="The Broad Institute Genome Sequencing Center for Infectious Disease"/>
            <person name="Feldgarden M."/>
            <person name="Kirby J."/>
            <person name="Kosoy M."/>
            <person name="Birtles R."/>
            <person name="Probert W.S."/>
            <person name="Chiaraviglio L."/>
            <person name="Young S.K."/>
            <person name="Zeng Q."/>
            <person name="Gargeya S."/>
            <person name="Fitzgerald M."/>
            <person name="Haas B."/>
            <person name="Abouelleil A."/>
            <person name="Alvarado L."/>
            <person name="Arachchi H.M."/>
            <person name="Berlin A."/>
            <person name="Chapman S.B."/>
            <person name="Gearin G."/>
            <person name="Goldberg J."/>
            <person name="Griggs A."/>
            <person name="Gujja S."/>
            <person name="Hansen M."/>
            <person name="Heiman D."/>
            <person name="Howarth C."/>
            <person name="Larimer J."/>
            <person name="Lui A."/>
            <person name="MacDonald P.J.P."/>
            <person name="McCowen C."/>
            <person name="Montmayeur A."/>
            <person name="Murphy C."/>
            <person name="Neiman D."/>
            <person name="Pearson M."/>
            <person name="Priest M."/>
            <person name="Roberts A."/>
            <person name="Saif S."/>
            <person name="Shea T."/>
            <person name="Sisk P."/>
            <person name="Stolte C."/>
            <person name="Sykes S."/>
            <person name="Wortman J."/>
            <person name="Nusbaum C."/>
            <person name="Birren B."/>
        </authorList>
    </citation>
    <scope>NUCLEOTIDE SEQUENCE [LARGE SCALE GENOMIC DNA]</scope>
    <source>
        <strain evidence="5 6">Th239</strain>
    </source>
</reference>
<keyword evidence="1" id="KW-1188">Viral release from host cell</keyword>
<feature type="domain" description="Prohead serine protease" evidence="4">
    <location>
        <begin position="11"/>
        <end position="157"/>
    </location>
</feature>
<dbReference type="InterPro" id="IPR054613">
    <property type="entry name" value="Peptidase_S78_dom"/>
</dbReference>
<evidence type="ECO:0000313" key="5">
    <source>
        <dbReference type="EMBL" id="EJF91675.1"/>
    </source>
</evidence>
<dbReference type="EMBL" id="AIMB01000001">
    <property type="protein sequence ID" value="EJF91675.1"/>
    <property type="molecule type" value="Genomic_DNA"/>
</dbReference>
<dbReference type="PATRIC" id="fig|1094558.3.peg.55"/>